<sequence length="78" mass="8441">SHPACVALQNDDLSEDAVVITALNVIPFCCHADLVTMSRTQLLSVAATLNAKLPLAMQIDTNPFRPDVCIRHSIEVLV</sequence>
<gene>
    <name evidence="1" type="ORF">OH76DRAFT_1313942</name>
</gene>
<dbReference type="AlphaFoldDB" id="A0A371DAA3"/>
<name>A0A371DAA3_9APHY</name>
<feature type="non-terminal residue" evidence="1">
    <location>
        <position position="78"/>
    </location>
</feature>
<organism evidence="1 2">
    <name type="scientific">Lentinus brumalis</name>
    <dbReference type="NCBI Taxonomy" id="2498619"/>
    <lineage>
        <taxon>Eukaryota</taxon>
        <taxon>Fungi</taxon>
        <taxon>Dikarya</taxon>
        <taxon>Basidiomycota</taxon>
        <taxon>Agaricomycotina</taxon>
        <taxon>Agaricomycetes</taxon>
        <taxon>Polyporales</taxon>
        <taxon>Polyporaceae</taxon>
        <taxon>Lentinus</taxon>
    </lineage>
</organism>
<protein>
    <submittedName>
        <fullName evidence="1">Uncharacterized protein</fullName>
    </submittedName>
</protein>
<dbReference type="EMBL" id="KZ857405">
    <property type="protein sequence ID" value="RDX49422.1"/>
    <property type="molecule type" value="Genomic_DNA"/>
</dbReference>
<reference evidence="1 2" key="1">
    <citation type="journal article" date="2018" name="Biotechnol. Biofuels">
        <title>Integrative visual omics of the white-rot fungus Polyporus brumalis exposes the biotechnological potential of its oxidative enzymes for delignifying raw plant biomass.</title>
        <authorList>
            <person name="Miyauchi S."/>
            <person name="Rancon A."/>
            <person name="Drula E."/>
            <person name="Hage H."/>
            <person name="Chaduli D."/>
            <person name="Favel A."/>
            <person name="Grisel S."/>
            <person name="Henrissat B."/>
            <person name="Herpoel-Gimbert I."/>
            <person name="Ruiz-Duenas F.J."/>
            <person name="Chevret D."/>
            <person name="Hainaut M."/>
            <person name="Lin J."/>
            <person name="Wang M."/>
            <person name="Pangilinan J."/>
            <person name="Lipzen A."/>
            <person name="Lesage-Meessen L."/>
            <person name="Navarro D."/>
            <person name="Riley R."/>
            <person name="Grigoriev I.V."/>
            <person name="Zhou S."/>
            <person name="Raouche S."/>
            <person name="Rosso M.N."/>
        </authorList>
    </citation>
    <scope>NUCLEOTIDE SEQUENCE [LARGE SCALE GENOMIC DNA]</scope>
    <source>
        <strain evidence="1 2">BRFM 1820</strain>
    </source>
</reference>
<accession>A0A371DAA3</accession>
<feature type="non-terminal residue" evidence="1">
    <location>
        <position position="1"/>
    </location>
</feature>
<proteinExistence type="predicted"/>
<dbReference type="Proteomes" id="UP000256964">
    <property type="component" value="Unassembled WGS sequence"/>
</dbReference>
<evidence type="ECO:0000313" key="2">
    <source>
        <dbReference type="Proteomes" id="UP000256964"/>
    </source>
</evidence>
<evidence type="ECO:0000313" key="1">
    <source>
        <dbReference type="EMBL" id="RDX49422.1"/>
    </source>
</evidence>
<dbReference type="OrthoDB" id="3061698at2759"/>
<keyword evidence="2" id="KW-1185">Reference proteome</keyword>